<proteinExistence type="predicted"/>
<dbReference type="OrthoDB" id="7860307at2"/>
<dbReference type="EMBL" id="AATQ01000010">
    <property type="protein sequence ID" value="EAU46919.1"/>
    <property type="molecule type" value="Genomic_DNA"/>
</dbReference>
<dbReference type="eggNOG" id="COG3427">
    <property type="taxonomic scope" value="Bacteria"/>
</dbReference>
<name>Q0FS40_SALBH</name>
<dbReference type="STRING" id="314265.R2601_17334"/>
<dbReference type="Pfam" id="PF10604">
    <property type="entry name" value="Polyketide_cyc2"/>
    <property type="match status" value="1"/>
</dbReference>
<dbReference type="HOGENOM" id="CLU_138417_0_0_5"/>
<dbReference type="SUPFAM" id="SSF55961">
    <property type="entry name" value="Bet v1-like"/>
    <property type="match status" value="1"/>
</dbReference>
<evidence type="ECO:0000313" key="1">
    <source>
        <dbReference type="EMBL" id="EAU46919.1"/>
    </source>
</evidence>
<keyword evidence="2" id="KW-1185">Reference proteome</keyword>
<sequence length="156" mass="17666">MEFTTREDIEAPLEQVFAQATNFEQIERQIMRRSIDVRRTSEGGAGTARGMSWQATFGFRGKTRTTDVTLTEYDPPNALSYHAVSGGLEIVTQIDFVALSRSRTRVGMKVELLPKTLSARLMVQSMKLGKSGIEKRFRVKMAEYAKELEDRLKRAS</sequence>
<dbReference type="RefSeq" id="WP_007797141.1">
    <property type="nucleotide sequence ID" value="NZ_DS022276.1"/>
</dbReference>
<organism evidence="1 2">
    <name type="scientific">Salipiger bermudensis (strain DSM 26914 / JCM 13377 / KCTC 12554 / HTCC2601)</name>
    <name type="common">Pelagibaca bermudensis</name>
    <dbReference type="NCBI Taxonomy" id="314265"/>
    <lineage>
        <taxon>Bacteria</taxon>
        <taxon>Pseudomonadati</taxon>
        <taxon>Pseudomonadota</taxon>
        <taxon>Alphaproteobacteria</taxon>
        <taxon>Rhodobacterales</taxon>
        <taxon>Roseobacteraceae</taxon>
        <taxon>Salipiger</taxon>
    </lineage>
</organism>
<comment type="caution">
    <text evidence="1">The sequence shown here is derived from an EMBL/GenBank/DDBJ whole genome shotgun (WGS) entry which is preliminary data.</text>
</comment>
<dbReference type="InterPro" id="IPR019587">
    <property type="entry name" value="Polyketide_cyclase/dehydratase"/>
</dbReference>
<dbReference type="Proteomes" id="UP000006230">
    <property type="component" value="Unassembled WGS sequence"/>
</dbReference>
<accession>Q0FS40</accession>
<dbReference type="AlphaFoldDB" id="Q0FS40"/>
<evidence type="ECO:0000313" key="2">
    <source>
        <dbReference type="Proteomes" id="UP000006230"/>
    </source>
</evidence>
<dbReference type="InterPro" id="IPR023393">
    <property type="entry name" value="START-like_dom_sf"/>
</dbReference>
<dbReference type="Gene3D" id="3.30.530.20">
    <property type="match status" value="1"/>
</dbReference>
<dbReference type="GeneID" id="92506021"/>
<protein>
    <submittedName>
        <fullName evidence="1">Uncharacterized protein</fullName>
    </submittedName>
</protein>
<reference evidence="1 2" key="1">
    <citation type="journal article" date="2010" name="J. Bacteriol.">
        <title>Genome sequences of Pelagibaca bermudensis HTCC2601T and Maritimibacter alkaliphilus HTCC2654T, the type strains of two marine Roseobacter genera.</title>
        <authorList>
            <person name="Thrash J.C."/>
            <person name="Cho J.C."/>
            <person name="Ferriera S."/>
            <person name="Johnson J."/>
            <person name="Vergin K.L."/>
            <person name="Giovannoni S.J."/>
        </authorList>
    </citation>
    <scope>NUCLEOTIDE SEQUENCE [LARGE SCALE GENOMIC DNA]</scope>
    <source>
        <strain evidence="2">DSM 26914 / JCM 13377 / KCTC 12554 / HTCC2601</strain>
    </source>
</reference>
<dbReference type="CDD" id="cd07812">
    <property type="entry name" value="SRPBCC"/>
    <property type="match status" value="1"/>
</dbReference>
<gene>
    <name evidence="1" type="ORF">R2601_17334</name>
</gene>